<evidence type="ECO:0000313" key="3">
    <source>
        <dbReference type="Proteomes" id="UP000000845"/>
    </source>
</evidence>
<evidence type="ECO:0000313" key="2">
    <source>
        <dbReference type="EMBL" id="ACZ08434.1"/>
    </source>
</evidence>
<organism evidence="2 3">
    <name type="scientific">Sebaldella termitidis (strain ATCC 33386 / NCTC 11300)</name>
    <dbReference type="NCBI Taxonomy" id="526218"/>
    <lineage>
        <taxon>Bacteria</taxon>
        <taxon>Fusobacteriati</taxon>
        <taxon>Fusobacteriota</taxon>
        <taxon>Fusobacteriia</taxon>
        <taxon>Fusobacteriales</taxon>
        <taxon>Leptotrichiaceae</taxon>
        <taxon>Sebaldella</taxon>
    </lineage>
</organism>
<evidence type="ECO:0008006" key="4">
    <source>
        <dbReference type="Google" id="ProtNLM"/>
    </source>
</evidence>
<dbReference type="InterPro" id="IPR007163">
    <property type="entry name" value="VCA0040-like"/>
</dbReference>
<keyword evidence="1" id="KW-0812">Transmembrane</keyword>
<accession>D1AI50</accession>
<feature type="transmembrane region" description="Helical" evidence="1">
    <location>
        <begin position="12"/>
        <end position="35"/>
    </location>
</feature>
<keyword evidence="1" id="KW-0472">Membrane</keyword>
<feature type="transmembrane region" description="Helical" evidence="1">
    <location>
        <begin position="189"/>
        <end position="209"/>
    </location>
</feature>
<dbReference type="PANTHER" id="PTHR37308:SF1">
    <property type="entry name" value="POLYPRENYL-PHOSPHATE TRANSPORTER"/>
    <property type="match status" value="1"/>
</dbReference>
<name>D1AI50_SEBTE</name>
<dbReference type="STRING" id="526218.Sterm_1575"/>
<proteinExistence type="predicted"/>
<feature type="transmembrane region" description="Helical" evidence="1">
    <location>
        <begin position="145"/>
        <end position="177"/>
    </location>
</feature>
<gene>
    <name evidence="2" type="ordered locus">Sterm_1575</name>
</gene>
<dbReference type="eggNOG" id="COG2035">
    <property type="taxonomic scope" value="Bacteria"/>
</dbReference>
<reference evidence="3" key="1">
    <citation type="submission" date="2009-09" db="EMBL/GenBank/DDBJ databases">
        <title>The complete chromosome of Sebaldella termitidis ATCC 33386.</title>
        <authorList>
            <consortium name="US DOE Joint Genome Institute (JGI-PGF)"/>
            <person name="Lucas S."/>
            <person name="Copeland A."/>
            <person name="Lapidus A."/>
            <person name="Glavina del Rio T."/>
            <person name="Dalin E."/>
            <person name="Tice H."/>
            <person name="Bruce D."/>
            <person name="Goodwin L."/>
            <person name="Pitluck S."/>
            <person name="Kyrpides N."/>
            <person name="Mavromatis K."/>
            <person name="Ivanova N."/>
            <person name="Mikhailova N."/>
            <person name="Sims D."/>
            <person name="Meincke L."/>
            <person name="Brettin T."/>
            <person name="Detter J.C."/>
            <person name="Han C."/>
            <person name="Larimer F."/>
            <person name="Land M."/>
            <person name="Hauser L."/>
            <person name="Markowitz V."/>
            <person name="Cheng J.F."/>
            <person name="Hugenholtz P."/>
            <person name="Woyke T."/>
            <person name="Wu D."/>
            <person name="Eisen J.A."/>
        </authorList>
    </citation>
    <scope>NUCLEOTIDE SEQUENCE [LARGE SCALE GENOMIC DNA]</scope>
    <source>
        <strain evidence="3">ATCC 33386 / NCTC 11300</strain>
    </source>
</reference>
<dbReference type="Pfam" id="PF04018">
    <property type="entry name" value="VCA0040-like"/>
    <property type="match status" value="1"/>
</dbReference>
<feature type="transmembrane region" description="Helical" evidence="1">
    <location>
        <begin position="243"/>
        <end position="263"/>
    </location>
</feature>
<dbReference type="AlphaFoldDB" id="D1AI50"/>
<keyword evidence="1" id="KW-1133">Transmembrane helix</keyword>
<dbReference type="EMBL" id="CP001739">
    <property type="protein sequence ID" value="ACZ08434.1"/>
    <property type="molecule type" value="Genomic_DNA"/>
</dbReference>
<dbReference type="PANTHER" id="PTHR37308">
    <property type="entry name" value="INTEGRAL MEMBRANE PROTEIN"/>
    <property type="match status" value="1"/>
</dbReference>
<reference evidence="2 3" key="2">
    <citation type="journal article" date="2010" name="Stand. Genomic Sci.">
        <title>Complete genome sequence of Sebaldella termitidis type strain (NCTC 11300).</title>
        <authorList>
            <person name="Harmon-Smith M."/>
            <person name="Celia L."/>
            <person name="Chertkov O."/>
            <person name="Lapidus A."/>
            <person name="Copeland A."/>
            <person name="Glavina Del Rio T."/>
            <person name="Nolan M."/>
            <person name="Lucas S."/>
            <person name="Tice H."/>
            <person name="Cheng J.F."/>
            <person name="Han C."/>
            <person name="Detter J.C."/>
            <person name="Bruce D."/>
            <person name="Goodwin L."/>
            <person name="Pitluck S."/>
            <person name="Pati A."/>
            <person name="Liolios K."/>
            <person name="Ivanova N."/>
            <person name="Mavromatis K."/>
            <person name="Mikhailova N."/>
            <person name="Chen A."/>
            <person name="Palaniappan K."/>
            <person name="Land M."/>
            <person name="Hauser L."/>
            <person name="Chang Y.J."/>
            <person name="Jeffries C.D."/>
            <person name="Brettin T."/>
            <person name="Goker M."/>
            <person name="Beck B."/>
            <person name="Bristow J."/>
            <person name="Eisen J.A."/>
            <person name="Markowitz V."/>
            <person name="Hugenholtz P."/>
            <person name="Kyrpides N.C."/>
            <person name="Klenk H.P."/>
            <person name="Chen F."/>
        </authorList>
    </citation>
    <scope>NUCLEOTIDE SEQUENCE [LARGE SCALE GENOMIC DNA]</scope>
    <source>
        <strain evidence="3">ATCC 33386 / NCTC 11300</strain>
    </source>
</reference>
<dbReference type="Proteomes" id="UP000000845">
    <property type="component" value="Chromosome"/>
</dbReference>
<feature type="transmembrane region" description="Helical" evidence="1">
    <location>
        <begin position="116"/>
        <end position="133"/>
    </location>
</feature>
<feature type="transmembrane region" description="Helical" evidence="1">
    <location>
        <begin position="56"/>
        <end position="81"/>
    </location>
</feature>
<dbReference type="HOGENOM" id="CLU_055621_2_1_0"/>
<dbReference type="KEGG" id="str:Sterm_1575"/>
<dbReference type="RefSeq" id="WP_012861030.1">
    <property type="nucleotide sequence ID" value="NC_013517.1"/>
</dbReference>
<dbReference type="PROSITE" id="PS51257">
    <property type="entry name" value="PROKAR_LIPOPROTEIN"/>
    <property type="match status" value="1"/>
</dbReference>
<feature type="transmembrane region" description="Helical" evidence="1">
    <location>
        <begin position="87"/>
        <end position="104"/>
    </location>
</feature>
<sequence length="270" mass="29955">MKALENILNGFFIGVSCAVPGVSGSTIAFLMGIYEKFIDALSNIADTKSPKFTKRLYLLAEVGFGIILGVFAAFKILAVFFETQEEILRFFFLGLILFSIPGILNKKMQKIEPKDIIFGFSGLIIIWIIGLQNKSFNMLPDLSNIFYIIKLFLISFISAGAMILPGLSVSFLLLIFGEYGNISKFFAETNFFAIFIMIFGTITGILLLSKVMDSFFKRYREETISAAVGIIIGSTVRIIPSPITIGNLFFDILFFIAGGFLVLKLSVIKN</sequence>
<evidence type="ECO:0000256" key="1">
    <source>
        <dbReference type="SAM" id="Phobius"/>
    </source>
</evidence>
<protein>
    <recommendedName>
        <fullName evidence="4">DUF368 domain-containing protein</fullName>
    </recommendedName>
</protein>
<keyword evidence="3" id="KW-1185">Reference proteome</keyword>